<dbReference type="Pfam" id="PF01529">
    <property type="entry name" value="DHHC"/>
    <property type="match status" value="1"/>
</dbReference>
<protein>
    <recommendedName>
        <fullName evidence="11">Palmitoyltransferase</fullName>
        <ecNumber evidence="11">2.3.1.225</ecNumber>
    </recommendedName>
</protein>
<dbReference type="GO" id="GO:0005783">
    <property type="term" value="C:endoplasmic reticulum"/>
    <property type="evidence" value="ECO:0007669"/>
    <property type="project" value="TreeGrafter"/>
</dbReference>
<evidence type="ECO:0000256" key="7">
    <source>
        <dbReference type="ARBA" id="ARBA00023288"/>
    </source>
</evidence>
<feature type="transmembrane region" description="Helical" evidence="11">
    <location>
        <begin position="395"/>
        <end position="416"/>
    </location>
</feature>
<keyword evidence="5 11" id="KW-0472">Membrane</keyword>
<evidence type="ECO:0000256" key="3">
    <source>
        <dbReference type="ARBA" id="ARBA00022692"/>
    </source>
</evidence>
<evidence type="ECO:0000256" key="10">
    <source>
        <dbReference type="ARBA" id="ARBA00048048"/>
    </source>
</evidence>
<evidence type="ECO:0000256" key="8">
    <source>
        <dbReference type="ARBA" id="ARBA00023315"/>
    </source>
</evidence>
<feature type="domain" description="Palmitoyltransferase DHHC" evidence="13">
    <location>
        <begin position="327"/>
        <end position="433"/>
    </location>
</feature>
<evidence type="ECO:0000256" key="2">
    <source>
        <dbReference type="ARBA" id="ARBA00022679"/>
    </source>
</evidence>
<feature type="transmembrane region" description="Helical" evidence="11">
    <location>
        <begin position="64"/>
        <end position="86"/>
    </location>
</feature>
<dbReference type="PROSITE" id="PS50216">
    <property type="entry name" value="DHHC"/>
    <property type="match status" value="1"/>
</dbReference>
<keyword evidence="6" id="KW-0564">Palmitate</keyword>
<proteinExistence type="inferred from homology"/>
<feature type="transmembrane region" description="Helical" evidence="11">
    <location>
        <begin position="372"/>
        <end position="389"/>
    </location>
</feature>
<keyword evidence="3 11" id="KW-0812">Transmembrane</keyword>
<evidence type="ECO:0000256" key="4">
    <source>
        <dbReference type="ARBA" id="ARBA00022989"/>
    </source>
</evidence>
<keyword evidence="2 11" id="KW-0808">Transferase</keyword>
<evidence type="ECO:0000256" key="9">
    <source>
        <dbReference type="ARBA" id="ARBA00038298"/>
    </source>
</evidence>
<comment type="domain">
    <text evidence="11">The DHHC domain is required for palmitoyltransferase activity.</text>
</comment>
<comment type="similarity">
    <text evidence="9">Belongs to the DHHC palmitoyltransferase family. PFA5 subfamily.</text>
</comment>
<evidence type="ECO:0000256" key="6">
    <source>
        <dbReference type="ARBA" id="ARBA00023139"/>
    </source>
</evidence>
<comment type="catalytic activity">
    <reaction evidence="10 11">
        <text>L-cysteinyl-[protein] + hexadecanoyl-CoA = S-hexadecanoyl-L-cysteinyl-[protein] + CoA</text>
        <dbReference type="Rhea" id="RHEA:36683"/>
        <dbReference type="Rhea" id="RHEA-COMP:10131"/>
        <dbReference type="Rhea" id="RHEA-COMP:11032"/>
        <dbReference type="ChEBI" id="CHEBI:29950"/>
        <dbReference type="ChEBI" id="CHEBI:57287"/>
        <dbReference type="ChEBI" id="CHEBI:57379"/>
        <dbReference type="ChEBI" id="CHEBI:74151"/>
        <dbReference type="EC" id="2.3.1.225"/>
    </reaction>
</comment>
<feature type="compositionally biased region" description="Polar residues" evidence="12">
    <location>
        <begin position="254"/>
        <end position="264"/>
    </location>
</feature>
<keyword evidence="4 11" id="KW-1133">Transmembrane helix</keyword>
<dbReference type="GO" id="GO:0016020">
    <property type="term" value="C:membrane"/>
    <property type="evidence" value="ECO:0007669"/>
    <property type="project" value="UniProtKB-SubCell"/>
</dbReference>
<comment type="caution">
    <text evidence="14">The sequence shown here is derived from an EMBL/GenBank/DDBJ whole genome shotgun (WGS) entry which is preliminary data.</text>
</comment>
<dbReference type="InterPro" id="IPR039859">
    <property type="entry name" value="PFA4/ZDH16/20/ERF2-like"/>
</dbReference>
<feature type="transmembrane region" description="Helical" evidence="11">
    <location>
        <begin position="36"/>
        <end position="58"/>
    </location>
</feature>
<feature type="compositionally biased region" description="Low complexity" evidence="12">
    <location>
        <begin position="239"/>
        <end position="253"/>
    </location>
</feature>
<dbReference type="GO" id="GO:0019706">
    <property type="term" value="F:protein-cysteine S-palmitoyltransferase activity"/>
    <property type="evidence" value="ECO:0007669"/>
    <property type="project" value="UniProtKB-EC"/>
</dbReference>
<name>A0A9P5TNT0_GYMJU</name>
<feature type="region of interest" description="Disordered" evidence="12">
    <location>
        <begin position="130"/>
        <end position="269"/>
    </location>
</feature>
<dbReference type="GO" id="GO:0005794">
    <property type="term" value="C:Golgi apparatus"/>
    <property type="evidence" value="ECO:0007669"/>
    <property type="project" value="TreeGrafter"/>
</dbReference>
<evidence type="ECO:0000256" key="1">
    <source>
        <dbReference type="ARBA" id="ARBA00004141"/>
    </source>
</evidence>
<evidence type="ECO:0000256" key="12">
    <source>
        <dbReference type="SAM" id="MobiDB-lite"/>
    </source>
</evidence>
<feature type="non-terminal residue" evidence="14">
    <location>
        <position position="535"/>
    </location>
</feature>
<dbReference type="GO" id="GO:0006612">
    <property type="term" value="P:protein targeting to membrane"/>
    <property type="evidence" value="ECO:0007669"/>
    <property type="project" value="TreeGrafter"/>
</dbReference>
<keyword evidence="7" id="KW-0449">Lipoprotein</keyword>
<dbReference type="AlphaFoldDB" id="A0A9P5TNT0"/>
<dbReference type="Proteomes" id="UP000724874">
    <property type="component" value="Unassembled WGS sequence"/>
</dbReference>
<dbReference type="EC" id="2.3.1.225" evidence="11"/>
<dbReference type="OrthoDB" id="1436450at2759"/>
<dbReference type="PANTHER" id="PTHR22883">
    <property type="entry name" value="ZINC FINGER DHHC DOMAIN CONTAINING PROTEIN"/>
    <property type="match status" value="1"/>
</dbReference>
<comment type="subcellular location">
    <subcellularLocation>
        <location evidence="1">Membrane</location>
        <topology evidence="1">Multi-pass membrane protein</topology>
    </subcellularLocation>
</comment>
<evidence type="ECO:0000256" key="5">
    <source>
        <dbReference type="ARBA" id="ARBA00023136"/>
    </source>
</evidence>
<evidence type="ECO:0000313" key="15">
    <source>
        <dbReference type="Proteomes" id="UP000724874"/>
    </source>
</evidence>
<keyword evidence="15" id="KW-1185">Reference proteome</keyword>
<evidence type="ECO:0000259" key="13">
    <source>
        <dbReference type="Pfam" id="PF01529"/>
    </source>
</evidence>
<evidence type="ECO:0000313" key="14">
    <source>
        <dbReference type="EMBL" id="KAF8900441.1"/>
    </source>
</evidence>
<accession>A0A9P5TNT0</accession>
<keyword evidence="8 11" id="KW-0012">Acyltransferase</keyword>
<sequence>PPKVPRIKETKCCGVIEEAAVAAQEKRRNRTKPQPWIVRKLMIAVTLGIMGYAAYVYIRQLRGTGIALLVVFCILYLWMIWSYVVVCLTSPGYAKKYASEPPSSYIPKSERPVFPTEPVRDSWQWQSTVLSHTTSSGAPHDRDTEMGNRSSSQQPRRSSLSATTSRTHSSPLGMSQRNGLAGPSYEDLLKRDIGQQSPPQSQHERQDPNAGILDSITRPVPATLRDETRSSDASNGQYPLTSPDPTSSPTITSHQPDTNRTSAETHGPSFLTTKLKLKKSRPIQPGLTSSNTILSSRHEKALATERRLQALNVARKPSTAPVLDPVHRYCTLDGIVKPYRAHHCRACGTCVLKYDHHCPWIGQCVGARNHKYFLNFNQATVVLTGYILGTPSLNPQGIVLIALAALFLLFTSMLAISHTHLILNGQTTVESMQIRNIREREDHTLARGFKWWEVGAKRRKQREWDQEWGRIGKEGYIWWMGNKYEQWVDVMGKNWLGWILPIGRPGGDGLDYPVNPRFDSLGRWRRRSEWPEELR</sequence>
<organism evidence="14 15">
    <name type="scientific">Gymnopilus junonius</name>
    <name type="common">Spectacular rustgill mushroom</name>
    <name type="synonym">Gymnopilus spectabilis subsp. junonius</name>
    <dbReference type="NCBI Taxonomy" id="109634"/>
    <lineage>
        <taxon>Eukaryota</taxon>
        <taxon>Fungi</taxon>
        <taxon>Dikarya</taxon>
        <taxon>Basidiomycota</taxon>
        <taxon>Agaricomycotina</taxon>
        <taxon>Agaricomycetes</taxon>
        <taxon>Agaricomycetidae</taxon>
        <taxon>Agaricales</taxon>
        <taxon>Agaricineae</taxon>
        <taxon>Hymenogastraceae</taxon>
        <taxon>Gymnopilus</taxon>
    </lineage>
</organism>
<dbReference type="InterPro" id="IPR001594">
    <property type="entry name" value="Palmitoyltrfase_DHHC"/>
</dbReference>
<reference evidence="14" key="1">
    <citation type="submission" date="2020-11" db="EMBL/GenBank/DDBJ databases">
        <authorList>
            <consortium name="DOE Joint Genome Institute"/>
            <person name="Ahrendt S."/>
            <person name="Riley R."/>
            <person name="Andreopoulos W."/>
            <person name="LaButti K."/>
            <person name="Pangilinan J."/>
            <person name="Ruiz-duenas F.J."/>
            <person name="Barrasa J.M."/>
            <person name="Sanchez-Garcia M."/>
            <person name="Camarero S."/>
            <person name="Miyauchi S."/>
            <person name="Serrano A."/>
            <person name="Linde D."/>
            <person name="Babiker R."/>
            <person name="Drula E."/>
            <person name="Ayuso-Fernandez I."/>
            <person name="Pacheco R."/>
            <person name="Padilla G."/>
            <person name="Ferreira P."/>
            <person name="Barriuso J."/>
            <person name="Kellner H."/>
            <person name="Castanera R."/>
            <person name="Alfaro M."/>
            <person name="Ramirez L."/>
            <person name="Pisabarro A.G."/>
            <person name="Kuo A."/>
            <person name="Tritt A."/>
            <person name="Lipzen A."/>
            <person name="He G."/>
            <person name="Yan M."/>
            <person name="Ng V."/>
            <person name="Cullen D."/>
            <person name="Martin F."/>
            <person name="Rosso M.-N."/>
            <person name="Henrissat B."/>
            <person name="Hibbett D."/>
            <person name="Martinez A.T."/>
            <person name="Grigoriev I.V."/>
        </authorList>
    </citation>
    <scope>NUCLEOTIDE SEQUENCE</scope>
    <source>
        <strain evidence="14">AH 44721</strain>
    </source>
</reference>
<feature type="compositionally biased region" description="Low complexity" evidence="12">
    <location>
        <begin position="149"/>
        <end position="170"/>
    </location>
</feature>
<evidence type="ECO:0000256" key="11">
    <source>
        <dbReference type="RuleBase" id="RU079119"/>
    </source>
</evidence>
<dbReference type="EMBL" id="JADNYJ010000047">
    <property type="protein sequence ID" value="KAF8900441.1"/>
    <property type="molecule type" value="Genomic_DNA"/>
</dbReference>
<gene>
    <name evidence="14" type="ORF">CPB84DRAFT_1778926</name>
</gene>
<dbReference type="PANTHER" id="PTHR22883:SF23">
    <property type="entry name" value="PALMITOYLTRANSFERASE ZDHHC6"/>
    <property type="match status" value="1"/>
</dbReference>